<name>A0A0M4CYF9_9BACT</name>
<keyword evidence="2" id="KW-0408">Iron</keyword>
<dbReference type="InterPro" id="IPR017900">
    <property type="entry name" value="4Fe4S_Fe_S_CS"/>
</dbReference>
<accession>A0A0M4CYF9</accession>
<dbReference type="PROSITE" id="PS51379">
    <property type="entry name" value="4FE4S_FER_2"/>
    <property type="match status" value="2"/>
</dbReference>
<dbReference type="Gene3D" id="1.10.1060.10">
    <property type="entry name" value="Alpha-helical ferredoxin"/>
    <property type="match status" value="1"/>
</dbReference>
<dbReference type="SUPFAM" id="SSF46548">
    <property type="entry name" value="alpha-helical ferredoxin"/>
    <property type="match status" value="1"/>
</dbReference>
<keyword evidence="6" id="KW-1185">Reference proteome</keyword>
<protein>
    <submittedName>
        <fullName evidence="5">4Fe-4S ferredoxin</fullName>
    </submittedName>
</protein>
<feature type="domain" description="4Fe-4S ferredoxin-type" evidence="4">
    <location>
        <begin position="202"/>
        <end position="233"/>
    </location>
</feature>
<feature type="domain" description="4Fe-4S ferredoxin-type" evidence="4">
    <location>
        <begin position="281"/>
        <end position="309"/>
    </location>
</feature>
<dbReference type="PATRIC" id="fig|1603606.3.peg.2979"/>
<proteinExistence type="predicted"/>
<evidence type="ECO:0000256" key="2">
    <source>
        <dbReference type="ARBA" id="ARBA00023004"/>
    </source>
</evidence>
<dbReference type="RefSeq" id="WP_053551496.1">
    <property type="nucleotide sequence ID" value="NZ_CP010802.1"/>
</dbReference>
<evidence type="ECO:0000313" key="6">
    <source>
        <dbReference type="Proteomes" id="UP000057158"/>
    </source>
</evidence>
<dbReference type="PANTHER" id="PTHR40447:SF1">
    <property type="entry name" value="ANAEROBIC SULFITE REDUCTASE SUBUNIT A"/>
    <property type="match status" value="1"/>
</dbReference>
<dbReference type="KEGG" id="des:DSOUD_2753"/>
<dbReference type="OrthoDB" id="9795302at2"/>
<dbReference type="EMBL" id="CP010802">
    <property type="protein sequence ID" value="ALC17491.1"/>
    <property type="molecule type" value="Genomic_DNA"/>
</dbReference>
<dbReference type="InterPro" id="IPR017896">
    <property type="entry name" value="4Fe4S_Fe-S-bd"/>
</dbReference>
<evidence type="ECO:0000256" key="3">
    <source>
        <dbReference type="ARBA" id="ARBA00023014"/>
    </source>
</evidence>
<dbReference type="GO" id="GO:0051536">
    <property type="term" value="F:iron-sulfur cluster binding"/>
    <property type="evidence" value="ECO:0007669"/>
    <property type="project" value="UniProtKB-KW"/>
</dbReference>
<evidence type="ECO:0000259" key="4">
    <source>
        <dbReference type="PROSITE" id="PS51379"/>
    </source>
</evidence>
<dbReference type="Proteomes" id="UP000057158">
    <property type="component" value="Chromosome"/>
</dbReference>
<sequence>MFCRTCPDDFGDRLLQALAVDHQVLGAQQGSDGVCRIAPLHRWGDLSRENLPLLPAKKVVLPPQETLWTLEGEDYHPPETPGPLALLGVFSCDLFALDYLDRAFAEDSLYRSRRQPLFLVGTPCLPGEGCFCPTSSAPPPFDLFVDHNRVWAGSTRGRELLEVFGGVLGTAEEAEPPKPSQEERPFPPAASLARLHRESAADPLWFETARRCLSCGACSAVCPTCACFDVVDTVAGGKVHRRRQWDNCFFTSHALVAGGHNFRPTRKERLRFRFEHKFLGFGPLRGVVSCVGCGRCGRNCPVDIDISKVLQALVEREGL</sequence>
<dbReference type="InterPro" id="IPR009051">
    <property type="entry name" value="Helical_ferredxn"/>
</dbReference>
<evidence type="ECO:0000313" key="5">
    <source>
        <dbReference type="EMBL" id="ALC17491.1"/>
    </source>
</evidence>
<dbReference type="AlphaFoldDB" id="A0A0M4CYF9"/>
<keyword evidence="1" id="KW-0479">Metal-binding</keyword>
<dbReference type="STRING" id="1603606.DSOUD_2753"/>
<organism evidence="5 6">
    <name type="scientific">Desulfuromonas soudanensis</name>
    <dbReference type="NCBI Taxonomy" id="1603606"/>
    <lineage>
        <taxon>Bacteria</taxon>
        <taxon>Pseudomonadati</taxon>
        <taxon>Thermodesulfobacteriota</taxon>
        <taxon>Desulfuromonadia</taxon>
        <taxon>Desulfuromonadales</taxon>
        <taxon>Desulfuromonadaceae</taxon>
        <taxon>Desulfuromonas</taxon>
    </lineage>
</organism>
<evidence type="ECO:0000256" key="1">
    <source>
        <dbReference type="ARBA" id="ARBA00022723"/>
    </source>
</evidence>
<dbReference type="Pfam" id="PF17179">
    <property type="entry name" value="Fer4_22"/>
    <property type="match status" value="1"/>
</dbReference>
<dbReference type="PANTHER" id="PTHR40447">
    <property type="entry name" value="ANAEROBIC SULFITE REDUCTASE SUBUNIT A"/>
    <property type="match status" value="1"/>
</dbReference>
<gene>
    <name evidence="5" type="ORF">DSOUD_2753</name>
</gene>
<dbReference type="PROSITE" id="PS00198">
    <property type="entry name" value="4FE4S_FER_1"/>
    <property type="match status" value="2"/>
</dbReference>
<reference evidence="5 6" key="1">
    <citation type="submission" date="2015-07" db="EMBL/GenBank/DDBJ databases">
        <title>Isolation and Genomic Characterization of a Novel Halophilic Metal-Reducing Deltaproteobacterium from the Deep Subsurface.</title>
        <authorList>
            <person name="Badalamenti J.P."/>
            <person name="Summers Z.M."/>
            <person name="Gralnick J.A."/>
            <person name="Bond D.R."/>
        </authorList>
    </citation>
    <scope>NUCLEOTIDE SEQUENCE [LARGE SCALE GENOMIC DNA]</scope>
    <source>
        <strain evidence="5 6">WTL</strain>
    </source>
</reference>
<keyword evidence="3" id="KW-0411">Iron-sulfur</keyword>
<dbReference type="GO" id="GO:0046872">
    <property type="term" value="F:metal ion binding"/>
    <property type="evidence" value="ECO:0007669"/>
    <property type="project" value="UniProtKB-KW"/>
</dbReference>